<comment type="caution">
    <text evidence="3">The sequence shown here is derived from an EMBL/GenBank/DDBJ whole genome shotgun (WGS) entry which is preliminary data.</text>
</comment>
<evidence type="ECO:0000256" key="1">
    <source>
        <dbReference type="SAM" id="MobiDB-lite"/>
    </source>
</evidence>
<evidence type="ECO:0000313" key="3">
    <source>
        <dbReference type="EMBL" id="PLP97705.1"/>
    </source>
</evidence>
<name>A0A2N5C652_9BURK</name>
<evidence type="ECO:0008006" key="5">
    <source>
        <dbReference type="Google" id="ProtNLM"/>
    </source>
</evidence>
<dbReference type="OrthoDB" id="8971208at2"/>
<feature type="compositionally biased region" description="Polar residues" evidence="1">
    <location>
        <begin position="20"/>
        <end position="36"/>
    </location>
</feature>
<sequence>MLRFAAIILLSTLGSAPANAASQADSRPQVLSTQRGLTDGKREATVLHTEPLARGGVITTPPYDQQINGAAQYPLIIAPYIQVPGYTPQPNPPRPAPHFR</sequence>
<proteinExistence type="predicted"/>
<evidence type="ECO:0000313" key="4">
    <source>
        <dbReference type="Proteomes" id="UP000234341"/>
    </source>
</evidence>
<protein>
    <recommendedName>
        <fullName evidence="5">DUF2782 domain-containing protein</fullName>
    </recommendedName>
</protein>
<reference evidence="3 4" key="1">
    <citation type="submission" date="2017-12" db="EMBL/GenBank/DDBJ databases">
        <title>Genome sequence of the active heterotrophic nitrifier-denitrifier, Cupriavidus pauculus UM1.</title>
        <authorList>
            <person name="Putonti C."/>
            <person name="Castignetti D."/>
        </authorList>
    </citation>
    <scope>NUCLEOTIDE SEQUENCE [LARGE SCALE GENOMIC DNA]</scope>
    <source>
        <strain evidence="3 4">UM1</strain>
    </source>
</reference>
<feature type="region of interest" description="Disordered" evidence="1">
    <location>
        <begin position="16"/>
        <end position="42"/>
    </location>
</feature>
<evidence type="ECO:0000256" key="2">
    <source>
        <dbReference type="SAM" id="SignalP"/>
    </source>
</evidence>
<accession>A0A2N5C652</accession>
<dbReference type="AlphaFoldDB" id="A0A2N5C652"/>
<feature type="chain" id="PRO_5014794861" description="DUF2782 domain-containing protein" evidence="2">
    <location>
        <begin position="21"/>
        <end position="100"/>
    </location>
</feature>
<dbReference type="EMBL" id="PJRP01000016">
    <property type="protein sequence ID" value="PLP97705.1"/>
    <property type="molecule type" value="Genomic_DNA"/>
</dbReference>
<dbReference type="Proteomes" id="UP000234341">
    <property type="component" value="Unassembled WGS sequence"/>
</dbReference>
<keyword evidence="2" id="KW-0732">Signal</keyword>
<feature type="signal peptide" evidence="2">
    <location>
        <begin position="1"/>
        <end position="20"/>
    </location>
</feature>
<gene>
    <name evidence="3" type="ORF">CYJ10_26065</name>
</gene>
<organism evidence="3 4">
    <name type="scientific">Cupriavidus pauculus</name>
    <dbReference type="NCBI Taxonomy" id="82633"/>
    <lineage>
        <taxon>Bacteria</taxon>
        <taxon>Pseudomonadati</taxon>
        <taxon>Pseudomonadota</taxon>
        <taxon>Betaproteobacteria</taxon>
        <taxon>Burkholderiales</taxon>
        <taxon>Burkholderiaceae</taxon>
        <taxon>Cupriavidus</taxon>
    </lineage>
</organism>